<keyword evidence="4" id="KW-1185">Reference proteome</keyword>
<dbReference type="PROSITE" id="PS50005">
    <property type="entry name" value="TPR"/>
    <property type="match status" value="2"/>
</dbReference>
<dbReference type="SUPFAM" id="SSF48452">
    <property type="entry name" value="TPR-like"/>
    <property type="match status" value="2"/>
</dbReference>
<dbReference type="Pfam" id="PF13469">
    <property type="entry name" value="Sulfotransfer_3"/>
    <property type="match status" value="1"/>
</dbReference>
<dbReference type="RefSeq" id="WP_338292997.1">
    <property type="nucleotide sequence ID" value="NZ_AP027272.1"/>
</dbReference>
<evidence type="ECO:0008006" key="5">
    <source>
        <dbReference type="Google" id="ProtNLM"/>
    </source>
</evidence>
<evidence type="ECO:0000256" key="2">
    <source>
        <dbReference type="PROSITE-ProRule" id="PRU00339"/>
    </source>
</evidence>
<evidence type="ECO:0000256" key="1">
    <source>
        <dbReference type="ARBA" id="ARBA00022679"/>
    </source>
</evidence>
<dbReference type="GO" id="GO:0008476">
    <property type="term" value="F:protein-tyrosine sulfotransferase activity"/>
    <property type="evidence" value="ECO:0007669"/>
    <property type="project" value="InterPro"/>
</dbReference>
<feature type="repeat" description="TPR" evidence="2">
    <location>
        <begin position="271"/>
        <end position="304"/>
    </location>
</feature>
<proteinExistence type="predicted"/>
<dbReference type="InterPro" id="IPR019734">
    <property type="entry name" value="TPR_rpt"/>
</dbReference>
<dbReference type="SUPFAM" id="SSF52540">
    <property type="entry name" value="P-loop containing nucleoside triphosphate hydrolases"/>
    <property type="match status" value="1"/>
</dbReference>
<accession>A0AA48I6T5</accession>
<dbReference type="InterPro" id="IPR026634">
    <property type="entry name" value="TPST-like"/>
</dbReference>
<evidence type="ECO:0000313" key="4">
    <source>
        <dbReference type="Proteomes" id="UP001333710"/>
    </source>
</evidence>
<feature type="repeat" description="TPR" evidence="2">
    <location>
        <begin position="69"/>
        <end position="102"/>
    </location>
</feature>
<dbReference type="InterPro" id="IPR011990">
    <property type="entry name" value="TPR-like_helical_dom_sf"/>
</dbReference>
<dbReference type="Pfam" id="PF14559">
    <property type="entry name" value="TPR_19"/>
    <property type="match status" value="1"/>
</dbReference>
<dbReference type="Gene3D" id="3.40.50.300">
    <property type="entry name" value="P-loop containing nucleotide triphosphate hydrolases"/>
    <property type="match status" value="1"/>
</dbReference>
<dbReference type="SMART" id="SM00028">
    <property type="entry name" value="TPR"/>
    <property type="match status" value="5"/>
</dbReference>
<dbReference type="AlphaFoldDB" id="A0AA48I6T5"/>
<dbReference type="Pfam" id="PF13181">
    <property type="entry name" value="TPR_8"/>
    <property type="match status" value="1"/>
</dbReference>
<dbReference type="PANTHER" id="PTHR12788">
    <property type="entry name" value="PROTEIN-TYROSINE SULFOTRANSFERASE 2"/>
    <property type="match status" value="1"/>
</dbReference>
<evidence type="ECO:0000313" key="3">
    <source>
        <dbReference type="EMBL" id="BDX07005.1"/>
    </source>
</evidence>
<name>A0AA48I6T5_9ALTE</name>
<dbReference type="EMBL" id="AP027272">
    <property type="protein sequence ID" value="BDX07005.1"/>
    <property type="molecule type" value="Genomic_DNA"/>
</dbReference>
<dbReference type="InterPro" id="IPR027417">
    <property type="entry name" value="P-loop_NTPase"/>
</dbReference>
<organism evidence="3 4">
    <name type="scientific">Planctobacterium marinum</name>
    <dbReference type="NCBI Taxonomy" id="1631968"/>
    <lineage>
        <taxon>Bacteria</taxon>
        <taxon>Pseudomonadati</taxon>
        <taxon>Pseudomonadota</taxon>
        <taxon>Gammaproteobacteria</taxon>
        <taxon>Alteromonadales</taxon>
        <taxon>Alteromonadaceae</taxon>
        <taxon>Planctobacterium</taxon>
    </lineage>
</organism>
<dbReference type="Proteomes" id="UP001333710">
    <property type="component" value="Chromosome"/>
</dbReference>
<reference evidence="3" key="1">
    <citation type="submission" date="2023-01" db="EMBL/GenBank/DDBJ databases">
        <title>Complete genome sequence of Planctobacterium marinum strain Dej080120_11.</title>
        <authorList>
            <person name="Ueki S."/>
            <person name="Maruyama F."/>
        </authorList>
    </citation>
    <scope>NUCLEOTIDE SEQUENCE</scope>
    <source>
        <strain evidence="3">Dej080120_11</strain>
    </source>
</reference>
<dbReference type="Pfam" id="PF13432">
    <property type="entry name" value="TPR_16"/>
    <property type="match status" value="1"/>
</dbReference>
<dbReference type="Gene3D" id="1.25.40.10">
    <property type="entry name" value="Tetratricopeptide repeat domain"/>
    <property type="match status" value="3"/>
</dbReference>
<sequence length="649" mass="74569">MSAEVKQSLARGQFEDTIRLARQALQTEQSESQQKELRYCIAVAYRLKGDILQAIKSNTDNIQRNPEYARTYQELGYCFLAQQQHQDAANYFYRATQLNPALVACWRNLLTFYQQTQNHKAEHIAQLQLTRLEKLPKAILGARDLMYEGQLEGADKVCRQYLQQHKHDAEALTLLGELGIQLKAYPEAEFVLESCVALHPQHYFAGLEYIKLLNQIGKFSQSLKICEQLLKHHSQDKPLQLAKAGALLGIGDISASIELYQQLLKEDEQQPYIQLLLGHALKANGQIEDAIAAYQMARQFKPDFGDAYWSLANTKTYRFSESELQSMENLTNTAETNLEDKIHIHFALGKALEDAKEYQQSFLHYESGNKLKQAQTGYDISAMERQVDRQITACNQALFSNLTGCGAEDPAPIFIVGLPRAGSTLLEQILASHSQVEGTMELHNVLSLVSKLRGKANAYPENLQEIEPAYFQRFGEQYLKDTQIYRSDKAFFIDKMPNNFMHVGLIKLMLPNAKVIDARRAPMDCCFSGYKQLFGEGQEFSYDLDSIARYYRSYEKLMAHWDQVLPGFVLKVQHEDVIDDVETQIRRLLDFCGLEFEAQCLRFYETQRAIKTPSSEQVKQPINRKGQDRWRHYETHLQPLKERFLSPRD</sequence>
<protein>
    <recommendedName>
        <fullName evidence="5">TPR domain protein</fullName>
    </recommendedName>
</protein>
<keyword evidence="2" id="KW-0802">TPR repeat</keyword>
<dbReference type="KEGG" id="pmaw:MACH26_25260"/>
<keyword evidence="1" id="KW-0808">Transferase</keyword>
<dbReference type="PANTHER" id="PTHR12788:SF10">
    <property type="entry name" value="PROTEIN-TYROSINE SULFOTRANSFERASE"/>
    <property type="match status" value="1"/>
</dbReference>
<gene>
    <name evidence="3" type="ORF">MACH26_25260</name>
</gene>